<dbReference type="PANTHER" id="PTHR33121:SF76">
    <property type="entry name" value="SIGNALING PROTEIN"/>
    <property type="match status" value="1"/>
</dbReference>
<dbReference type="Proteomes" id="UP000293846">
    <property type="component" value="Unassembled WGS sequence"/>
</dbReference>
<feature type="domain" description="EAL" evidence="1">
    <location>
        <begin position="1"/>
        <end position="241"/>
    </location>
</feature>
<reference evidence="2 3" key="1">
    <citation type="submission" date="2019-03" db="EMBL/GenBank/DDBJ databases">
        <authorList>
            <person name="Jensen L."/>
            <person name="Storgaard J."/>
            <person name="Sulaj E."/>
            <person name="Schramm A."/>
            <person name="Marshall I.P.G."/>
        </authorList>
    </citation>
    <scope>NUCLEOTIDE SEQUENCE [LARGE SCALE GENOMIC DNA]</scope>
    <source>
        <strain evidence="2 3">2017H2G3</strain>
    </source>
</reference>
<dbReference type="PANTHER" id="PTHR33121">
    <property type="entry name" value="CYCLIC DI-GMP PHOSPHODIESTERASE PDEF"/>
    <property type="match status" value="1"/>
</dbReference>
<dbReference type="SMART" id="SM00052">
    <property type="entry name" value="EAL"/>
    <property type="match status" value="1"/>
</dbReference>
<dbReference type="Gene3D" id="3.20.20.450">
    <property type="entry name" value="EAL domain"/>
    <property type="match status" value="1"/>
</dbReference>
<evidence type="ECO:0000313" key="3">
    <source>
        <dbReference type="Proteomes" id="UP000293846"/>
    </source>
</evidence>
<comment type="caution">
    <text evidence="2">The sequence shown here is derived from an EMBL/GenBank/DDBJ whole genome shotgun (WGS) entry which is preliminary data.</text>
</comment>
<dbReference type="InterPro" id="IPR001633">
    <property type="entry name" value="EAL_dom"/>
</dbReference>
<organism evidence="2 3">
    <name type="scientific">Cytobacillus praedii</name>
    <dbReference type="NCBI Taxonomy" id="1742358"/>
    <lineage>
        <taxon>Bacteria</taxon>
        <taxon>Bacillati</taxon>
        <taxon>Bacillota</taxon>
        <taxon>Bacilli</taxon>
        <taxon>Bacillales</taxon>
        <taxon>Bacillaceae</taxon>
        <taxon>Cytobacillus</taxon>
    </lineage>
</organism>
<dbReference type="EMBL" id="SJTH01000007">
    <property type="protein sequence ID" value="TCJ04733.1"/>
    <property type="molecule type" value="Genomic_DNA"/>
</dbReference>
<dbReference type="GO" id="GO:0071111">
    <property type="term" value="F:cyclic-guanylate-specific phosphodiesterase activity"/>
    <property type="evidence" value="ECO:0007669"/>
    <property type="project" value="InterPro"/>
</dbReference>
<dbReference type="SUPFAM" id="SSF141868">
    <property type="entry name" value="EAL domain-like"/>
    <property type="match status" value="1"/>
</dbReference>
<keyword evidence="3" id="KW-1185">Reference proteome</keyword>
<accession>A0A4R1AWS5</accession>
<evidence type="ECO:0000259" key="1">
    <source>
        <dbReference type="PROSITE" id="PS50883"/>
    </source>
</evidence>
<dbReference type="InterPro" id="IPR050706">
    <property type="entry name" value="Cyclic-di-GMP_PDE-like"/>
</dbReference>
<dbReference type="InterPro" id="IPR035919">
    <property type="entry name" value="EAL_sf"/>
</dbReference>
<dbReference type="Pfam" id="PF00563">
    <property type="entry name" value="EAL"/>
    <property type="match status" value="1"/>
</dbReference>
<evidence type="ECO:0000313" key="2">
    <source>
        <dbReference type="EMBL" id="TCJ04733.1"/>
    </source>
</evidence>
<dbReference type="PROSITE" id="PS50883">
    <property type="entry name" value="EAL"/>
    <property type="match status" value="1"/>
</dbReference>
<proteinExistence type="predicted"/>
<gene>
    <name evidence="2" type="ORF">E0Y62_07980</name>
</gene>
<dbReference type="STRING" id="1742358.GCA_001439605_04762"/>
<sequence>MKMSIDMLTRIEDQIIESVYQPMWNLNSWKVFGYEALLRFPNGFCNGNIESAFELARDNGFLYELDTKAIKHAISSFPFDRLIDELLFINIYPSTILHENFEDFIHQLLKNFPHIEEKIVFELSETDKENLIWELSDFKERLAVMKDYGFRIAIDDIGKGGASLCKIIEFSPHYIKLDRYFANNLHKSKEKQQMIALLLQYSKQKMDLILEGVEKNKDLAQAIALNVPFAQGYLLGKPAMI</sequence>
<protein>
    <submittedName>
        <fullName evidence="2">EAL domain-containing protein</fullName>
    </submittedName>
</protein>
<dbReference type="OrthoDB" id="581425at2"/>
<dbReference type="CDD" id="cd01948">
    <property type="entry name" value="EAL"/>
    <property type="match status" value="1"/>
</dbReference>
<dbReference type="AlphaFoldDB" id="A0A4R1AWS5"/>
<name>A0A4R1AWS5_9BACI</name>